<evidence type="ECO:0000256" key="8">
    <source>
        <dbReference type="PROSITE-ProRule" id="PRU10141"/>
    </source>
</evidence>
<dbReference type="Pfam" id="PF13432">
    <property type="entry name" value="TPR_16"/>
    <property type="match status" value="1"/>
</dbReference>
<reference evidence="11 12" key="1">
    <citation type="submission" date="2019-02" db="EMBL/GenBank/DDBJ databases">
        <title>Deep-cultivation of Planctomycetes and their phenomic and genomic characterization uncovers novel biology.</title>
        <authorList>
            <person name="Wiegand S."/>
            <person name="Jogler M."/>
            <person name="Boedeker C."/>
            <person name="Pinto D."/>
            <person name="Vollmers J."/>
            <person name="Rivas-Marin E."/>
            <person name="Kohn T."/>
            <person name="Peeters S.H."/>
            <person name="Heuer A."/>
            <person name="Rast P."/>
            <person name="Oberbeckmann S."/>
            <person name="Bunk B."/>
            <person name="Jeske O."/>
            <person name="Meyerdierks A."/>
            <person name="Storesund J.E."/>
            <person name="Kallscheuer N."/>
            <person name="Luecker S."/>
            <person name="Lage O.M."/>
            <person name="Pohl T."/>
            <person name="Merkel B.J."/>
            <person name="Hornburger P."/>
            <person name="Mueller R.-W."/>
            <person name="Bruemmer F."/>
            <person name="Labrenz M."/>
            <person name="Spormann A.M."/>
            <person name="Op den Camp H."/>
            <person name="Overmann J."/>
            <person name="Amann R."/>
            <person name="Jetten M.S.M."/>
            <person name="Mascher T."/>
            <person name="Medema M.H."/>
            <person name="Devos D.P."/>
            <person name="Kaster A.-K."/>
            <person name="Ovreas L."/>
            <person name="Rohde M."/>
            <person name="Galperin M.Y."/>
            <person name="Jogler C."/>
        </authorList>
    </citation>
    <scope>NUCLEOTIDE SEQUENCE [LARGE SCALE GENOMIC DNA]</scope>
    <source>
        <strain evidence="11 12">I41</strain>
    </source>
</reference>
<evidence type="ECO:0000313" key="12">
    <source>
        <dbReference type="Proteomes" id="UP000317909"/>
    </source>
</evidence>
<proteinExistence type="predicted"/>
<feature type="repeat" description="TPR" evidence="7">
    <location>
        <begin position="728"/>
        <end position="761"/>
    </location>
</feature>
<dbReference type="PROSITE" id="PS00108">
    <property type="entry name" value="PROTEIN_KINASE_ST"/>
    <property type="match status" value="1"/>
</dbReference>
<keyword evidence="9" id="KW-0175">Coiled coil</keyword>
<dbReference type="InterPro" id="IPR019734">
    <property type="entry name" value="TPR_rpt"/>
</dbReference>
<evidence type="ECO:0000256" key="7">
    <source>
        <dbReference type="PROSITE-ProRule" id="PRU00339"/>
    </source>
</evidence>
<feature type="repeat" description="TPR" evidence="7">
    <location>
        <begin position="621"/>
        <end position="654"/>
    </location>
</feature>
<evidence type="ECO:0000256" key="9">
    <source>
        <dbReference type="SAM" id="Coils"/>
    </source>
</evidence>
<dbReference type="InterPro" id="IPR000719">
    <property type="entry name" value="Prot_kinase_dom"/>
</dbReference>
<evidence type="ECO:0000256" key="4">
    <source>
        <dbReference type="ARBA" id="ARBA00022777"/>
    </source>
</evidence>
<keyword evidence="6 8" id="KW-0067">ATP-binding</keyword>
<keyword evidence="5 7" id="KW-0802">TPR repeat</keyword>
<dbReference type="SUPFAM" id="SSF48452">
    <property type="entry name" value="TPR-like"/>
    <property type="match status" value="1"/>
</dbReference>
<dbReference type="InterPro" id="IPR011990">
    <property type="entry name" value="TPR-like_helical_dom_sf"/>
</dbReference>
<feature type="coiled-coil region" evidence="9">
    <location>
        <begin position="441"/>
        <end position="468"/>
    </location>
</feature>
<dbReference type="GO" id="GO:0004674">
    <property type="term" value="F:protein serine/threonine kinase activity"/>
    <property type="evidence" value="ECO:0007669"/>
    <property type="project" value="UniProtKB-EC"/>
</dbReference>
<dbReference type="PROSITE" id="PS50293">
    <property type="entry name" value="TPR_REGION"/>
    <property type="match status" value="1"/>
</dbReference>
<keyword evidence="1 11" id="KW-0808">Transferase</keyword>
<evidence type="ECO:0000256" key="3">
    <source>
        <dbReference type="ARBA" id="ARBA00022741"/>
    </source>
</evidence>
<organism evidence="11 12">
    <name type="scientific">Lacipirellula limnantheis</name>
    <dbReference type="NCBI Taxonomy" id="2528024"/>
    <lineage>
        <taxon>Bacteria</taxon>
        <taxon>Pseudomonadati</taxon>
        <taxon>Planctomycetota</taxon>
        <taxon>Planctomycetia</taxon>
        <taxon>Pirellulales</taxon>
        <taxon>Lacipirellulaceae</taxon>
        <taxon>Lacipirellula</taxon>
    </lineage>
</organism>
<dbReference type="Pfam" id="PF07719">
    <property type="entry name" value="TPR_2"/>
    <property type="match status" value="1"/>
</dbReference>
<dbReference type="SUPFAM" id="SSF56112">
    <property type="entry name" value="Protein kinase-like (PK-like)"/>
    <property type="match status" value="1"/>
</dbReference>
<dbReference type="RefSeq" id="WP_168206866.1">
    <property type="nucleotide sequence ID" value="NZ_CP036339.1"/>
</dbReference>
<dbReference type="InterPro" id="IPR017441">
    <property type="entry name" value="Protein_kinase_ATP_BS"/>
</dbReference>
<evidence type="ECO:0000256" key="2">
    <source>
        <dbReference type="ARBA" id="ARBA00022737"/>
    </source>
</evidence>
<feature type="domain" description="Protein kinase" evidence="10">
    <location>
        <begin position="83"/>
        <end position="381"/>
    </location>
</feature>
<dbReference type="PROSITE" id="PS00107">
    <property type="entry name" value="PROTEIN_KINASE_ATP"/>
    <property type="match status" value="1"/>
</dbReference>
<dbReference type="EMBL" id="CP036339">
    <property type="protein sequence ID" value="QDT73431.1"/>
    <property type="molecule type" value="Genomic_DNA"/>
</dbReference>
<dbReference type="Gene3D" id="1.25.40.10">
    <property type="entry name" value="Tetratricopeptide repeat domain"/>
    <property type="match status" value="3"/>
</dbReference>
<gene>
    <name evidence="11" type="primary">stkP_1</name>
    <name evidence="11" type="ORF">I41_26200</name>
</gene>
<dbReference type="SMART" id="SM00028">
    <property type="entry name" value="TPR"/>
    <property type="match status" value="5"/>
</dbReference>
<dbReference type="Gene3D" id="1.10.510.10">
    <property type="entry name" value="Transferase(Phosphotransferase) domain 1"/>
    <property type="match status" value="1"/>
</dbReference>
<keyword evidence="4 11" id="KW-0418">Kinase</keyword>
<dbReference type="InterPro" id="IPR013105">
    <property type="entry name" value="TPR_2"/>
</dbReference>
<dbReference type="KEGG" id="llh:I41_26200"/>
<keyword evidence="12" id="KW-1185">Reference proteome</keyword>
<dbReference type="GO" id="GO:0005524">
    <property type="term" value="F:ATP binding"/>
    <property type="evidence" value="ECO:0007669"/>
    <property type="project" value="UniProtKB-UniRule"/>
</dbReference>
<dbReference type="CDD" id="cd14014">
    <property type="entry name" value="STKc_PknB_like"/>
    <property type="match status" value="1"/>
</dbReference>
<keyword evidence="3 8" id="KW-0547">Nucleotide-binding</keyword>
<evidence type="ECO:0000256" key="5">
    <source>
        <dbReference type="ARBA" id="ARBA00022803"/>
    </source>
</evidence>
<sequence>MTATSHQQLETILCVAVEIADLSERSCYLAQACGEDADLRQEVERMVANHFRAGQFLERPGDALSARALLPMLERPGTLIGRYKLLEQIGEGGMGVVYMAEQLAPVRRKVALKIIKPGMDSRQVVGRFEAERQALAMMDHPHIARVLDGGETDLGRPYFVMELVCGMPMTKYCDDAHLSTRDRLHLFCTVCRAIQHAHQKGIIHRDLKPSNVLVTLHDGRPVAKVIDFGVAKAIGAQLTEKTLFTAFAQMIGTPLYMSPEQAEMSGLDVDTRSDVYSLGVLAYELLTGHTPFGKEALQEAGLDALRRMIREQEPLCPSRLIGTLSAVASSTVSHRRGLDQRQLTYELHGELDWIVMKALEVDRNRRYQSAGDFAADIERYLNDEPVEAGPPSTLYRLRKLVRRHRAAFTTAALVAMSLVIGAAVSLWQAAEATHARKLADRRAATESAARAEADHERQRAEANHLTARQAVSQMLKEVADERLSEVRELKDLRRGLLEDAVDFYTKLIEASPTDAQAYAERAEALGLLRGYEAPIDDYEKAVALDPGNAAYHEALADIYSKGSGMTPHRIKALQHARRAIEIDPERLMAYWYEATALGQLGRIEAAREVFHKYRDLSPPTSETYVRLADGLWDIGDREPALEYARQAVELDPGSFDAHGKLSSLLFQAGDMEGALQESTTAMRLRPYSLSRWGSTAYLIRGSVLVRRGQYAESLDDLTRAIELEPWYHAPYMNRGTAYFCLKEYDKALADWIKAAELYPTSH</sequence>
<evidence type="ECO:0000256" key="6">
    <source>
        <dbReference type="ARBA" id="ARBA00022840"/>
    </source>
</evidence>
<dbReference type="Proteomes" id="UP000317909">
    <property type="component" value="Chromosome"/>
</dbReference>
<dbReference type="InterPro" id="IPR011009">
    <property type="entry name" value="Kinase-like_dom_sf"/>
</dbReference>
<dbReference type="SMART" id="SM00220">
    <property type="entry name" value="S_TKc"/>
    <property type="match status" value="1"/>
</dbReference>
<keyword evidence="2" id="KW-0677">Repeat</keyword>
<dbReference type="AlphaFoldDB" id="A0A517TYI6"/>
<dbReference type="EC" id="2.7.11.1" evidence="11"/>
<feature type="repeat" description="TPR" evidence="7">
    <location>
        <begin position="515"/>
        <end position="548"/>
    </location>
</feature>
<evidence type="ECO:0000256" key="1">
    <source>
        <dbReference type="ARBA" id="ARBA00022679"/>
    </source>
</evidence>
<dbReference type="PANTHER" id="PTHR43289:SF6">
    <property type="entry name" value="SERINE_THREONINE-PROTEIN KINASE NEKL-3"/>
    <property type="match status" value="1"/>
</dbReference>
<dbReference type="PANTHER" id="PTHR43289">
    <property type="entry name" value="MITOGEN-ACTIVATED PROTEIN KINASE KINASE KINASE 20-RELATED"/>
    <property type="match status" value="1"/>
</dbReference>
<dbReference type="PROSITE" id="PS50005">
    <property type="entry name" value="TPR"/>
    <property type="match status" value="4"/>
</dbReference>
<name>A0A517TYI6_9BACT</name>
<dbReference type="PROSITE" id="PS50011">
    <property type="entry name" value="PROTEIN_KINASE_DOM"/>
    <property type="match status" value="1"/>
</dbReference>
<dbReference type="Pfam" id="PF00069">
    <property type="entry name" value="Pkinase"/>
    <property type="match status" value="1"/>
</dbReference>
<evidence type="ECO:0000259" key="10">
    <source>
        <dbReference type="PROSITE" id="PS50011"/>
    </source>
</evidence>
<feature type="repeat" description="TPR" evidence="7">
    <location>
        <begin position="694"/>
        <end position="727"/>
    </location>
</feature>
<feature type="binding site" evidence="8">
    <location>
        <position position="113"/>
    </location>
    <ligand>
        <name>ATP</name>
        <dbReference type="ChEBI" id="CHEBI:30616"/>
    </ligand>
</feature>
<accession>A0A517TYI6</accession>
<protein>
    <submittedName>
        <fullName evidence="11">Serine/threonine-protein kinase StkP</fullName>
        <ecNumber evidence="11">2.7.11.1</ecNumber>
    </submittedName>
</protein>
<evidence type="ECO:0000313" key="11">
    <source>
        <dbReference type="EMBL" id="QDT73431.1"/>
    </source>
</evidence>
<dbReference type="InterPro" id="IPR008271">
    <property type="entry name" value="Ser/Thr_kinase_AS"/>
</dbReference>
<dbReference type="Gene3D" id="3.30.200.20">
    <property type="entry name" value="Phosphorylase Kinase, domain 1"/>
    <property type="match status" value="1"/>
</dbReference>